<keyword evidence="3" id="KW-1185">Reference proteome</keyword>
<reference evidence="2 3" key="1">
    <citation type="submission" date="2018-01" db="EMBL/GenBank/DDBJ databases">
        <title>Saezia sanguinis gen. nov., sp. nov., in the order Burkholderiales isolated from human blood.</title>
        <authorList>
            <person name="Medina-Pascual M.J."/>
            <person name="Valdezate S."/>
            <person name="Monzon S."/>
            <person name="Cuesta I."/>
            <person name="Carrasco G."/>
            <person name="Villalon P."/>
            <person name="Saez-Nieto J.A."/>
        </authorList>
    </citation>
    <scope>NUCLEOTIDE SEQUENCE [LARGE SCALE GENOMIC DNA]</scope>
    <source>
        <strain evidence="2 3">CNM695-12</strain>
    </source>
</reference>
<name>A0A433S9F2_9BURK</name>
<organism evidence="2 3">
    <name type="scientific">Saezia sanguinis</name>
    <dbReference type="NCBI Taxonomy" id="1965230"/>
    <lineage>
        <taxon>Bacteria</taxon>
        <taxon>Pseudomonadati</taxon>
        <taxon>Pseudomonadota</taxon>
        <taxon>Betaproteobacteria</taxon>
        <taxon>Burkholderiales</taxon>
        <taxon>Saeziaceae</taxon>
        <taxon>Saezia</taxon>
    </lineage>
</organism>
<dbReference type="Proteomes" id="UP000286947">
    <property type="component" value="Unassembled WGS sequence"/>
</dbReference>
<proteinExistence type="predicted"/>
<feature type="compositionally biased region" description="Basic and acidic residues" evidence="1">
    <location>
        <begin position="15"/>
        <end position="26"/>
    </location>
</feature>
<evidence type="ECO:0000256" key="1">
    <source>
        <dbReference type="SAM" id="MobiDB-lite"/>
    </source>
</evidence>
<dbReference type="EMBL" id="PQSP01000139">
    <property type="protein sequence ID" value="RUS65368.1"/>
    <property type="molecule type" value="Genomic_DNA"/>
</dbReference>
<evidence type="ECO:0000313" key="2">
    <source>
        <dbReference type="EMBL" id="RUS65368.1"/>
    </source>
</evidence>
<accession>A0A433S9F2</accession>
<dbReference type="AlphaFoldDB" id="A0A433S9F2"/>
<feature type="region of interest" description="Disordered" evidence="1">
    <location>
        <begin position="1"/>
        <end position="76"/>
    </location>
</feature>
<gene>
    <name evidence="2" type="ORF">CUZ56_03053</name>
</gene>
<protein>
    <submittedName>
        <fullName evidence="2">Uncharacterized protein</fullName>
    </submittedName>
</protein>
<evidence type="ECO:0000313" key="3">
    <source>
        <dbReference type="Proteomes" id="UP000286947"/>
    </source>
</evidence>
<sequence>MAVQRIQSPLFGAGCRDETDGAHHQFEGPLPSRPPRQAQFVAETLGQESGGEEPVDPAERQPFEPAVGAQIDDLAE</sequence>
<comment type="caution">
    <text evidence="2">The sequence shown here is derived from an EMBL/GenBank/DDBJ whole genome shotgun (WGS) entry which is preliminary data.</text>
</comment>